<dbReference type="AlphaFoldDB" id="A0A4Q4TSI2"/>
<proteinExistence type="predicted"/>
<gene>
    <name evidence="1" type="ORF">DL764_001911</name>
</gene>
<comment type="caution">
    <text evidence="1">The sequence shown here is derived from an EMBL/GenBank/DDBJ whole genome shotgun (WGS) entry which is preliminary data.</text>
</comment>
<dbReference type="OrthoDB" id="5413827at2759"/>
<protein>
    <submittedName>
        <fullName evidence="1">Uncharacterized protein</fullName>
    </submittedName>
</protein>
<dbReference type="PANTHER" id="PTHR42085">
    <property type="entry name" value="F-BOX DOMAIN-CONTAINING PROTEIN"/>
    <property type="match status" value="1"/>
</dbReference>
<organism evidence="1 2">
    <name type="scientific">Monosporascus ibericus</name>
    <dbReference type="NCBI Taxonomy" id="155417"/>
    <lineage>
        <taxon>Eukaryota</taxon>
        <taxon>Fungi</taxon>
        <taxon>Dikarya</taxon>
        <taxon>Ascomycota</taxon>
        <taxon>Pezizomycotina</taxon>
        <taxon>Sordariomycetes</taxon>
        <taxon>Xylariomycetidae</taxon>
        <taxon>Xylariales</taxon>
        <taxon>Xylariales incertae sedis</taxon>
        <taxon>Monosporascus</taxon>
    </lineage>
</organism>
<evidence type="ECO:0000313" key="2">
    <source>
        <dbReference type="Proteomes" id="UP000293360"/>
    </source>
</evidence>
<evidence type="ECO:0000313" key="1">
    <source>
        <dbReference type="EMBL" id="RYP08423.1"/>
    </source>
</evidence>
<sequence length="293" mass="34131">MDKAFPILALADEIRLEIYWHALPSSERIFLDPENFYAPLPYFRKSYPEALNLLLTCKRIHAEATQFLFSRNIVNVVNPSKKSDFLQDLGNVACQFITDLEVHVRQGIGELGYIWNTMNSCPKLSNLRLIFYHDRQQWIKTLAQLAHYAQRRYDSPTGEDAAFQVGLELYRSIWAYGSSKNRYPDIFKQELENAPRDFQVLPFKIPDPVRRITITASVNDPTIEGFSEYLDSKRLGTDRWCFEWTARKPGPPEVHHYRWVQNDGTDKEQEHAAFLRAYSAVTIPKRINAERGK</sequence>
<keyword evidence="2" id="KW-1185">Reference proteome</keyword>
<reference evidence="1 2" key="1">
    <citation type="submission" date="2018-06" db="EMBL/GenBank/DDBJ databases">
        <title>Complete Genomes of Monosporascus.</title>
        <authorList>
            <person name="Robinson A.J."/>
            <person name="Natvig D.O."/>
        </authorList>
    </citation>
    <scope>NUCLEOTIDE SEQUENCE [LARGE SCALE GENOMIC DNA]</scope>
    <source>
        <strain evidence="1 2">CBS 110550</strain>
    </source>
</reference>
<accession>A0A4Q4TSI2</accession>
<name>A0A4Q4TSI2_9PEZI</name>
<dbReference type="EMBL" id="QJNU01000064">
    <property type="protein sequence ID" value="RYP08423.1"/>
    <property type="molecule type" value="Genomic_DNA"/>
</dbReference>
<dbReference type="PANTHER" id="PTHR42085:SF2">
    <property type="entry name" value="F-BOX DOMAIN-CONTAINING PROTEIN"/>
    <property type="match status" value="1"/>
</dbReference>
<dbReference type="InterPro" id="IPR038883">
    <property type="entry name" value="AN11006-like"/>
</dbReference>
<dbReference type="Proteomes" id="UP000293360">
    <property type="component" value="Unassembled WGS sequence"/>
</dbReference>